<sequence>MTNNDEYSDDDDFDELDSKRIPIKSPIIVKNSSITSNLQMPNSSETNVIDDVVDDDDDDAMMILNDKKLENNNKIAITNNTNKSTNMMATTTRQNSTSFMIDVLVGDSKSSSSSTIKLSDKSQIDDNKIYTILLVINKVMMKLIEN</sequence>
<comment type="caution">
    <text evidence="1">The sequence shown here is derived from an EMBL/GenBank/DDBJ whole genome shotgun (WGS) entry which is preliminary data.</text>
</comment>
<dbReference type="Proteomes" id="UP000828236">
    <property type="component" value="Unassembled WGS sequence"/>
</dbReference>
<evidence type="ECO:0000313" key="1">
    <source>
        <dbReference type="EMBL" id="KAH7636817.1"/>
    </source>
</evidence>
<dbReference type="AlphaFoldDB" id="A0A9D4SC08"/>
<dbReference type="EMBL" id="SDOV01000009">
    <property type="protein sequence ID" value="KAH7636817.1"/>
    <property type="molecule type" value="Genomic_DNA"/>
</dbReference>
<name>A0A9D4SC08_DERFA</name>
<proteinExistence type="predicted"/>
<reference evidence="1" key="2">
    <citation type="journal article" date="2021" name="World Allergy Organ. J.">
        <title>Chromosome-level assembly of Dermatophagoides farinae genome and transcriptome reveals two novel allergens Der f 37 and Der f 39.</title>
        <authorList>
            <person name="Chen J."/>
            <person name="Cai Z."/>
            <person name="Fan D."/>
            <person name="Hu J."/>
            <person name="Hou Y."/>
            <person name="He Y."/>
            <person name="Zhang Z."/>
            <person name="Zhao Z."/>
            <person name="Gao P."/>
            <person name="Hu W."/>
            <person name="Sun J."/>
            <person name="Li J."/>
            <person name="Ji K."/>
        </authorList>
    </citation>
    <scope>NUCLEOTIDE SEQUENCE</scope>
    <source>
        <strain evidence="1">JKM2019</strain>
    </source>
</reference>
<organism evidence="1">
    <name type="scientific">Dermatophagoides farinae</name>
    <name type="common">American house dust mite</name>
    <dbReference type="NCBI Taxonomy" id="6954"/>
    <lineage>
        <taxon>Eukaryota</taxon>
        <taxon>Metazoa</taxon>
        <taxon>Ecdysozoa</taxon>
        <taxon>Arthropoda</taxon>
        <taxon>Chelicerata</taxon>
        <taxon>Arachnida</taxon>
        <taxon>Acari</taxon>
        <taxon>Acariformes</taxon>
        <taxon>Sarcoptiformes</taxon>
        <taxon>Astigmata</taxon>
        <taxon>Psoroptidia</taxon>
        <taxon>Analgoidea</taxon>
        <taxon>Pyroglyphidae</taxon>
        <taxon>Dermatophagoidinae</taxon>
        <taxon>Dermatophagoides</taxon>
    </lineage>
</organism>
<reference evidence="1" key="1">
    <citation type="submission" date="2020-06" db="EMBL/GenBank/DDBJ databases">
        <authorList>
            <person name="Ji K."/>
            <person name="Li J."/>
        </authorList>
    </citation>
    <scope>NUCLEOTIDE SEQUENCE</scope>
    <source>
        <strain evidence="1">JKM2019</strain>
        <tissue evidence="1">Whole body</tissue>
    </source>
</reference>
<gene>
    <name evidence="1" type="ORF">HUG17_7023</name>
</gene>
<accession>A0A9D4SC08</accession>
<protein>
    <submittedName>
        <fullName evidence="1">Uncharacterized protein</fullName>
    </submittedName>
</protein>